<dbReference type="GeneTree" id="ENSGT01040000241943"/>
<keyword evidence="3" id="KW-1185">Reference proteome</keyword>
<accession>A0A3B5KUE5</accession>
<dbReference type="PANTHER" id="PTHR12948:SF3">
    <property type="entry name" value="NEDD8 ULTIMATE BUSTER 1"/>
    <property type="match status" value="1"/>
</dbReference>
<sequence length="153" mass="16995">MAEQNLQAKLKNLLKQEKVQLWNPPFTQEDDQPGATHLQELAQRYAPLLGLSVEEVGGALESIRAQAVARGKGNQTFRETSVATLELLLPREAKKVRRVESELVGGVRVGGRSQGWWEESGLVGGIRAGGRSQSLWVDSGLSWWFGLRFCFCF</sequence>
<feature type="domain" description="SASH1/NUB1 homeodomain-like" evidence="1">
    <location>
        <begin position="7"/>
        <end position="69"/>
    </location>
</feature>
<reference evidence="2" key="1">
    <citation type="submission" date="2025-08" db="UniProtKB">
        <authorList>
            <consortium name="Ensembl"/>
        </authorList>
    </citation>
    <scope>IDENTIFICATION</scope>
</reference>
<dbReference type="InterPro" id="IPR058666">
    <property type="entry name" value="SASH1/NUB1_homeodomain"/>
</dbReference>
<dbReference type="AlphaFoldDB" id="A0A3B5KUE5"/>
<dbReference type="Ensembl" id="ENSXCOT00000003778.1">
    <property type="protein sequence ID" value="ENSXCOP00000003738.1"/>
    <property type="gene ID" value="ENSXCOG00000002927.1"/>
</dbReference>
<organism evidence="2 3">
    <name type="scientific">Xiphophorus couchianus</name>
    <name type="common">Monterrey platyfish</name>
    <dbReference type="NCBI Taxonomy" id="32473"/>
    <lineage>
        <taxon>Eukaryota</taxon>
        <taxon>Metazoa</taxon>
        <taxon>Chordata</taxon>
        <taxon>Craniata</taxon>
        <taxon>Vertebrata</taxon>
        <taxon>Euteleostomi</taxon>
        <taxon>Actinopterygii</taxon>
        <taxon>Neopterygii</taxon>
        <taxon>Teleostei</taxon>
        <taxon>Neoteleostei</taxon>
        <taxon>Acanthomorphata</taxon>
        <taxon>Ovalentaria</taxon>
        <taxon>Atherinomorphae</taxon>
        <taxon>Cyprinodontiformes</taxon>
        <taxon>Poeciliidae</taxon>
        <taxon>Poeciliinae</taxon>
        <taxon>Xiphophorus</taxon>
    </lineage>
</organism>
<name>A0A3B5KUE5_9TELE</name>
<evidence type="ECO:0000259" key="1">
    <source>
        <dbReference type="Pfam" id="PF26285"/>
    </source>
</evidence>
<dbReference type="Pfam" id="PF26285">
    <property type="entry name" value="SASH1_Homeodomain"/>
    <property type="match status" value="1"/>
</dbReference>
<evidence type="ECO:0000313" key="3">
    <source>
        <dbReference type="Proteomes" id="UP000261380"/>
    </source>
</evidence>
<reference evidence="2" key="2">
    <citation type="submission" date="2025-09" db="UniProtKB">
        <authorList>
            <consortium name="Ensembl"/>
        </authorList>
    </citation>
    <scope>IDENTIFICATION</scope>
</reference>
<evidence type="ECO:0000313" key="2">
    <source>
        <dbReference type="Ensembl" id="ENSXCOP00000003738.1"/>
    </source>
</evidence>
<proteinExistence type="predicted"/>
<dbReference type="InterPro" id="IPR039749">
    <property type="entry name" value="NUB1"/>
</dbReference>
<protein>
    <recommendedName>
        <fullName evidence="1">SASH1/NUB1 homeodomain-like domain-containing protein</fullName>
    </recommendedName>
</protein>
<dbReference type="Proteomes" id="UP000261380">
    <property type="component" value="Unplaced"/>
</dbReference>
<dbReference type="PANTHER" id="PTHR12948">
    <property type="entry name" value="NEDD8 ULTIMATE BUSTER-1 BS4 PROTEIN"/>
    <property type="match status" value="1"/>
</dbReference>
<dbReference type="STRING" id="32473.ENSXCOP00000003738"/>
<dbReference type="GO" id="GO:2000058">
    <property type="term" value="P:regulation of ubiquitin-dependent protein catabolic process"/>
    <property type="evidence" value="ECO:0007669"/>
    <property type="project" value="TreeGrafter"/>
</dbReference>